<protein>
    <submittedName>
        <fullName evidence="5">Phosphoribosyl-dephospho-CoA transferase</fullName>
    </submittedName>
</protein>
<dbReference type="Proteomes" id="UP001055156">
    <property type="component" value="Unassembled WGS sequence"/>
</dbReference>
<evidence type="ECO:0000259" key="3">
    <source>
        <dbReference type="Pfam" id="PF10620"/>
    </source>
</evidence>
<proteinExistence type="predicted"/>
<keyword evidence="2" id="KW-0548">Nucleotidyltransferase</keyword>
<evidence type="ECO:0000256" key="2">
    <source>
        <dbReference type="ARBA" id="ARBA00022695"/>
    </source>
</evidence>
<dbReference type="InterPro" id="IPR017557">
    <property type="entry name" value="Holo-ACP_synthase"/>
</dbReference>
<dbReference type="Pfam" id="PF10620">
    <property type="entry name" value="MdcG"/>
    <property type="match status" value="1"/>
</dbReference>
<evidence type="ECO:0000313" key="6">
    <source>
        <dbReference type="Proteomes" id="UP001055156"/>
    </source>
</evidence>
<reference evidence="5" key="1">
    <citation type="journal article" date="2021" name="Front. Microbiol.">
        <title>Comprehensive Comparative Genomics and Phenotyping of Methylobacterium Species.</title>
        <authorList>
            <person name="Alessa O."/>
            <person name="Ogura Y."/>
            <person name="Fujitani Y."/>
            <person name="Takami H."/>
            <person name="Hayashi T."/>
            <person name="Sahin N."/>
            <person name="Tani A."/>
        </authorList>
    </citation>
    <scope>NUCLEOTIDE SEQUENCE</scope>
    <source>
        <strain evidence="5">NBRC 15689</strain>
    </source>
</reference>
<gene>
    <name evidence="5" type="primary">mdcG</name>
    <name evidence="5" type="ORF">LKMONMHP_1689</name>
</gene>
<reference evidence="5" key="2">
    <citation type="submission" date="2021-08" db="EMBL/GenBank/DDBJ databases">
        <authorList>
            <person name="Tani A."/>
            <person name="Ola A."/>
            <person name="Ogura Y."/>
            <person name="Katsura K."/>
            <person name="Hayashi T."/>
        </authorList>
    </citation>
    <scope>NUCLEOTIDE SEQUENCE</scope>
    <source>
        <strain evidence="5">NBRC 15689</strain>
    </source>
</reference>
<accession>A0ABQ4T5A0</accession>
<dbReference type="Pfam" id="PF20866">
    <property type="entry name" value="MdcG_N"/>
    <property type="match status" value="1"/>
</dbReference>
<feature type="domain" description="Phosphoribosyl-dephospho-CoA transferase MdcG N-terminal" evidence="4">
    <location>
        <begin position="8"/>
        <end position="81"/>
    </location>
</feature>
<keyword evidence="6" id="KW-1185">Reference proteome</keyword>
<dbReference type="RefSeq" id="WP_238310701.1">
    <property type="nucleotide sequence ID" value="NZ_BPQV01000004.1"/>
</dbReference>
<dbReference type="NCBIfam" id="TIGR03135">
    <property type="entry name" value="malonate_mdcG"/>
    <property type="match status" value="1"/>
</dbReference>
<evidence type="ECO:0000313" key="5">
    <source>
        <dbReference type="EMBL" id="GJE26835.1"/>
    </source>
</evidence>
<comment type="caution">
    <text evidence="5">The sequence shown here is derived from an EMBL/GenBank/DDBJ whole genome shotgun (WGS) entry which is preliminary data.</text>
</comment>
<dbReference type="GO" id="GO:0016740">
    <property type="term" value="F:transferase activity"/>
    <property type="evidence" value="ECO:0007669"/>
    <property type="project" value="UniProtKB-KW"/>
</dbReference>
<organism evidence="5 6">
    <name type="scientific">Methylobacterium organophilum</name>
    <dbReference type="NCBI Taxonomy" id="410"/>
    <lineage>
        <taxon>Bacteria</taxon>
        <taxon>Pseudomonadati</taxon>
        <taxon>Pseudomonadota</taxon>
        <taxon>Alphaproteobacteria</taxon>
        <taxon>Hyphomicrobiales</taxon>
        <taxon>Methylobacteriaceae</taxon>
        <taxon>Methylobacterium</taxon>
    </lineage>
</organism>
<name>A0ABQ4T5A0_METOR</name>
<dbReference type="InterPro" id="IPR049180">
    <property type="entry name" value="MdcG_C"/>
</dbReference>
<feature type="domain" description="Phosphoribosyl-dephospho-CoA transferase MdcG C-terminal" evidence="3">
    <location>
        <begin position="95"/>
        <end position="208"/>
    </location>
</feature>
<dbReference type="InterPro" id="IPR048903">
    <property type="entry name" value="MdcG_N"/>
</dbReference>
<sequence>MAEAPACRRHDLVRVVPAAWDDLLRARPDLHGSDLLAGWAEAGHPLIVRRYHPGEARDAVPLGLPLPPSAGKRRIGLALPVAVLAPCPAPELAGVTEVAPAAWRGALADLLRLGERFGLRPRPFGSLLWQALTGLPYLSDASDLDLLWPVSGPVPPGFLAGLSALAETAPMRLDGEIVFPDGAGVQWRELLPGTGEAILKFLDRLELRRVDALLATASEERAA</sequence>
<dbReference type="EMBL" id="BPQV01000004">
    <property type="protein sequence ID" value="GJE26835.1"/>
    <property type="molecule type" value="Genomic_DNA"/>
</dbReference>
<evidence type="ECO:0000259" key="4">
    <source>
        <dbReference type="Pfam" id="PF20866"/>
    </source>
</evidence>
<keyword evidence="1 5" id="KW-0808">Transferase</keyword>
<evidence type="ECO:0000256" key="1">
    <source>
        <dbReference type="ARBA" id="ARBA00022679"/>
    </source>
</evidence>